<evidence type="ECO:0000313" key="11">
    <source>
        <dbReference type="Proteomes" id="UP000278627"/>
    </source>
</evidence>
<feature type="transmembrane region" description="Helical" evidence="8">
    <location>
        <begin position="46"/>
        <end position="65"/>
    </location>
</feature>
<dbReference type="Gene3D" id="1.20.1640.10">
    <property type="entry name" value="Multidrug efflux transporter AcrB transmembrane domain"/>
    <property type="match status" value="2"/>
</dbReference>
<dbReference type="FunFam" id="1.20.1640.10:FF:000013">
    <property type="entry name" value="PaTched Related family"/>
    <property type="match status" value="1"/>
</dbReference>
<dbReference type="AlphaFoldDB" id="A0A0N4T4L1"/>
<accession>A0A0N4T4L1</accession>
<dbReference type="InterPro" id="IPR051697">
    <property type="entry name" value="Patched_domain-protein"/>
</dbReference>
<keyword evidence="7" id="KW-0325">Glycoprotein</keyword>
<proteinExistence type="inferred from homology"/>
<feature type="transmembrane region" description="Helical" evidence="8">
    <location>
        <begin position="451"/>
        <end position="474"/>
    </location>
</feature>
<dbReference type="PROSITE" id="PS50156">
    <property type="entry name" value="SSD"/>
    <property type="match status" value="1"/>
</dbReference>
<dbReference type="GO" id="GO:0018996">
    <property type="term" value="P:molting cycle, collagen and cuticulin-based cuticle"/>
    <property type="evidence" value="ECO:0007669"/>
    <property type="project" value="TreeGrafter"/>
</dbReference>
<keyword evidence="11" id="KW-1185">Reference proteome</keyword>
<dbReference type="PANTHER" id="PTHR10796">
    <property type="entry name" value="PATCHED-RELATED"/>
    <property type="match status" value="1"/>
</dbReference>
<evidence type="ECO:0000256" key="4">
    <source>
        <dbReference type="ARBA" id="ARBA00022692"/>
    </source>
</evidence>
<dbReference type="PANTHER" id="PTHR10796:SF92">
    <property type="entry name" value="PATCHED-RELATED, ISOFORM A"/>
    <property type="match status" value="1"/>
</dbReference>
<evidence type="ECO:0000313" key="10">
    <source>
        <dbReference type="EMBL" id="VDN84297.1"/>
    </source>
</evidence>
<dbReference type="InterPro" id="IPR000731">
    <property type="entry name" value="SSD"/>
</dbReference>
<evidence type="ECO:0000256" key="7">
    <source>
        <dbReference type="ARBA" id="ARBA00023180"/>
    </source>
</evidence>
<evidence type="ECO:0000256" key="5">
    <source>
        <dbReference type="ARBA" id="ARBA00022989"/>
    </source>
</evidence>
<sequence length="516" mass="58145">MLQEVGPSITITTLTNVLAFGVGALSPIPEIQIFCIGNATAMIVDFIYQITLFAAIMVVVGRCELQAEKSKYPVEYKKLKNLLNKYCSVLCTTSFSVLTVAGLLLYWSLSIYGAVTISIELKPEKLIKHDSDIVKVLQLRDEYIMQHCAPTLIFVGRPGNLNNPNNILMLQKIAEDFEALPSSLGKTATKFWLRDYMDFIANAEQVSFDSLIDSNRNNDICEFLNRNLTAITIKQFDLQNFLTWPEFHHWNGFVQFDLDKNGMGYLKSYFFMISSRSDLRKWSARAKLLNQLRKVADRYAMHEVSVFDDDAKFLDIIEILVNQTVQSSIFTVLFMMFVCFISIPQCTAVIIATFSIISIFIGVLGLLSLWNVDLDPIVMSALIMSIGFSVDIPAHVAYHFFLADEDTTEASLQHCLREIGFPVLQAAFSTMLCVLSLQFSDLHMALVFVKTMSLVIIIGFIHGLVIIPVLYCIISRIRYPRRKVVFDITATTCPKAVAEDKTAKLTIDTELKISAL</sequence>
<name>A0A0N4T4L1_BRUPA</name>
<evidence type="ECO:0000259" key="9">
    <source>
        <dbReference type="PROSITE" id="PS50156"/>
    </source>
</evidence>
<dbReference type="EMBL" id="UZAD01000725">
    <property type="protein sequence ID" value="VDN84297.1"/>
    <property type="molecule type" value="Genomic_DNA"/>
</dbReference>
<keyword evidence="5 8" id="KW-1133">Transmembrane helix</keyword>
<reference evidence="10 11" key="2">
    <citation type="submission" date="2018-11" db="EMBL/GenBank/DDBJ databases">
        <authorList>
            <consortium name="Pathogen Informatics"/>
        </authorList>
    </citation>
    <scope>NUCLEOTIDE SEQUENCE [LARGE SCALE GENOMIC DNA]</scope>
</reference>
<gene>
    <name evidence="10" type="ORF">BPAG_LOCUS3111</name>
</gene>
<organism evidence="12">
    <name type="scientific">Brugia pahangi</name>
    <name type="common">Filarial nematode worm</name>
    <dbReference type="NCBI Taxonomy" id="6280"/>
    <lineage>
        <taxon>Eukaryota</taxon>
        <taxon>Metazoa</taxon>
        <taxon>Ecdysozoa</taxon>
        <taxon>Nematoda</taxon>
        <taxon>Chromadorea</taxon>
        <taxon>Rhabditida</taxon>
        <taxon>Spirurina</taxon>
        <taxon>Spiruromorpha</taxon>
        <taxon>Filarioidea</taxon>
        <taxon>Onchocercidae</taxon>
        <taxon>Brugia</taxon>
    </lineage>
</organism>
<keyword evidence="6 8" id="KW-0472">Membrane</keyword>
<dbReference type="InterPro" id="IPR001036">
    <property type="entry name" value="Acrflvin-R"/>
</dbReference>
<evidence type="ECO:0000256" key="1">
    <source>
        <dbReference type="ARBA" id="ARBA00004651"/>
    </source>
</evidence>
<feature type="domain" description="SSD" evidence="9">
    <location>
        <begin position="1"/>
        <end position="59"/>
    </location>
</feature>
<feature type="transmembrane region" description="Helical" evidence="8">
    <location>
        <begin position="419"/>
        <end position="439"/>
    </location>
</feature>
<feature type="transmembrane region" description="Helical" evidence="8">
    <location>
        <begin position="376"/>
        <end position="398"/>
    </location>
</feature>
<dbReference type="GO" id="GO:0022857">
    <property type="term" value="F:transmembrane transporter activity"/>
    <property type="evidence" value="ECO:0007669"/>
    <property type="project" value="InterPro"/>
</dbReference>
<keyword evidence="3" id="KW-1003">Cell membrane</keyword>
<dbReference type="SUPFAM" id="SSF82866">
    <property type="entry name" value="Multidrug efflux transporter AcrB transmembrane domain"/>
    <property type="match status" value="2"/>
</dbReference>
<dbReference type="PRINTS" id="PR00702">
    <property type="entry name" value="ACRIFLAVINRP"/>
</dbReference>
<dbReference type="Proteomes" id="UP000278627">
    <property type="component" value="Unassembled WGS sequence"/>
</dbReference>
<reference evidence="12" key="1">
    <citation type="submission" date="2017-02" db="UniProtKB">
        <authorList>
            <consortium name="WormBaseParasite"/>
        </authorList>
    </citation>
    <scope>IDENTIFICATION</scope>
</reference>
<feature type="transmembrane region" description="Helical" evidence="8">
    <location>
        <begin position="86"/>
        <end position="109"/>
    </location>
</feature>
<feature type="transmembrane region" description="Helical" evidence="8">
    <location>
        <begin position="350"/>
        <end position="370"/>
    </location>
</feature>
<dbReference type="GO" id="GO:0030659">
    <property type="term" value="C:cytoplasmic vesicle membrane"/>
    <property type="evidence" value="ECO:0007669"/>
    <property type="project" value="TreeGrafter"/>
</dbReference>
<dbReference type="InterPro" id="IPR003392">
    <property type="entry name" value="PTHD_SSD"/>
</dbReference>
<dbReference type="Pfam" id="PF02460">
    <property type="entry name" value="Patched"/>
    <property type="match status" value="1"/>
</dbReference>
<evidence type="ECO:0000256" key="2">
    <source>
        <dbReference type="ARBA" id="ARBA00005585"/>
    </source>
</evidence>
<evidence type="ECO:0000256" key="8">
    <source>
        <dbReference type="SAM" id="Phobius"/>
    </source>
</evidence>
<dbReference type="GO" id="GO:0005886">
    <property type="term" value="C:plasma membrane"/>
    <property type="evidence" value="ECO:0007669"/>
    <property type="project" value="UniProtKB-SubCell"/>
</dbReference>
<feature type="transmembrane region" description="Helical" evidence="8">
    <location>
        <begin position="325"/>
        <end position="343"/>
    </location>
</feature>
<evidence type="ECO:0000256" key="6">
    <source>
        <dbReference type="ARBA" id="ARBA00023136"/>
    </source>
</evidence>
<protein>
    <submittedName>
        <fullName evidence="12">SSD domain-containing protein</fullName>
    </submittedName>
</protein>
<evidence type="ECO:0000313" key="12">
    <source>
        <dbReference type="WBParaSite" id="BPAG_0000314101-mRNA-1"/>
    </source>
</evidence>
<comment type="similarity">
    <text evidence="2">Belongs to the patched family.</text>
</comment>
<dbReference type="GO" id="GO:0006897">
    <property type="term" value="P:endocytosis"/>
    <property type="evidence" value="ECO:0007669"/>
    <property type="project" value="TreeGrafter"/>
</dbReference>
<keyword evidence="4 8" id="KW-0812">Transmembrane</keyword>
<comment type="subcellular location">
    <subcellularLocation>
        <location evidence="1">Cell membrane</location>
        <topology evidence="1">Multi-pass membrane protein</topology>
    </subcellularLocation>
</comment>
<evidence type="ECO:0000256" key="3">
    <source>
        <dbReference type="ARBA" id="ARBA00022475"/>
    </source>
</evidence>
<dbReference type="WBParaSite" id="BPAG_0000314101-mRNA-1">
    <property type="protein sequence ID" value="BPAG_0000314101-mRNA-1"/>
    <property type="gene ID" value="BPAG_0000314101"/>
</dbReference>